<dbReference type="PANTHER" id="PTHR12526">
    <property type="entry name" value="GLYCOSYLTRANSFERASE"/>
    <property type="match status" value="1"/>
</dbReference>
<reference evidence="3" key="1">
    <citation type="journal article" date="2020" name="mSystems">
        <title>Genome- and Community-Level Interaction Insights into Carbon Utilization and Element Cycling Functions of Hydrothermarchaeota in Hydrothermal Sediment.</title>
        <authorList>
            <person name="Zhou Z."/>
            <person name="Liu Y."/>
            <person name="Xu W."/>
            <person name="Pan J."/>
            <person name="Luo Z.H."/>
            <person name="Li M."/>
        </authorList>
    </citation>
    <scope>NUCLEOTIDE SEQUENCE [LARGE SCALE GENOMIC DNA]</scope>
    <source>
        <strain evidence="3">SpSt-780</strain>
    </source>
</reference>
<evidence type="ECO:0000259" key="2">
    <source>
        <dbReference type="Pfam" id="PF13439"/>
    </source>
</evidence>
<evidence type="ECO:0000259" key="1">
    <source>
        <dbReference type="Pfam" id="PF00534"/>
    </source>
</evidence>
<gene>
    <name evidence="3" type="ORF">ENV67_06605</name>
</gene>
<evidence type="ECO:0000313" key="3">
    <source>
        <dbReference type="EMBL" id="HGW92191.1"/>
    </source>
</evidence>
<dbReference type="InterPro" id="IPR001296">
    <property type="entry name" value="Glyco_trans_1"/>
</dbReference>
<dbReference type="CDD" id="cd03801">
    <property type="entry name" value="GT4_PimA-like"/>
    <property type="match status" value="1"/>
</dbReference>
<dbReference type="InterPro" id="IPR028098">
    <property type="entry name" value="Glyco_trans_4-like_N"/>
</dbReference>
<dbReference type="Gene3D" id="3.40.50.2000">
    <property type="entry name" value="Glycogen Phosphorylase B"/>
    <property type="match status" value="2"/>
</dbReference>
<dbReference type="GO" id="GO:0016757">
    <property type="term" value="F:glycosyltransferase activity"/>
    <property type="evidence" value="ECO:0007669"/>
    <property type="project" value="InterPro"/>
</dbReference>
<dbReference type="SUPFAM" id="SSF53756">
    <property type="entry name" value="UDP-Glycosyltransferase/glycogen phosphorylase"/>
    <property type="match status" value="1"/>
</dbReference>
<organism evidence="3">
    <name type="scientific">candidate division WOR-3 bacterium</name>
    <dbReference type="NCBI Taxonomy" id="2052148"/>
    <lineage>
        <taxon>Bacteria</taxon>
        <taxon>Bacteria division WOR-3</taxon>
    </lineage>
</organism>
<keyword evidence="3" id="KW-0808">Transferase</keyword>
<sequence>MCMRRFCPYIIFFTQTNKISGGERSMLEILSNLKDEMRISVILPEGGELEELIRENGINVIRIKDYRFFKIKRENIHNIIFSIGEFFESIIKIRDLIKKKKVDILWTNSQKAHIIGVFVKLLTGVRLVWHFRDILEGKNCFIINIFSLFPDRIIAISNAVRRQFLLKRKIYVIYNGMRINEKIVKKIKGRFFKIGYVGQIARWKGQMNFLKIMKEIEGAKGFIIGDVLFDERDYYEELMEFVNKEGLKDKVFFLGFKKDILNYIYSMDILVHLPLKPEPFGRVIMEAMALGIPVISHRIGAIEEIMGNSGIIVEYNDLEEVKKWINEIMFDKRKREEIGKRERMIFTERYASEKYIKNIKKVIREILKLT</sequence>
<dbReference type="PANTHER" id="PTHR12526:SF630">
    <property type="entry name" value="GLYCOSYLTRANSFERASE"/>
    <property type="match status" value="1"/>
</dbReference>
<dbReference type="EMBL" id="DTHG01000083">
    <property type="protein sequence ID" value="HGW92191.1"/>
    <property type="molecule type" value="Genomic_DNA"/>
</dbReference>
<feature type="domain" description="Glycosyltransferase subfamily 4-like N-terminal" evidence="2">
    <location>
        <begin position="20"/>
        <end position="177"/>
    </location>
</feature>
<name>A0A7C4UAY3_UNCW3</name>
<accession>A0A7C4UAY3</accession>
<feature type="domain" description="Glycosyl transferase family 1" evidence="1">
    <location>
        <begin position="182"/>
        <end position="342"/>
    </location>
</feature>
<protein>
    <submittedName>
        <fullName evidence="3">Glycosyltransferase family 1 protein</fullName>
    </submittedName>
</protein>
<dbReference type="Pfam" id="PF00534">
    <property type="entry name" value="Glycos_transf_1"/>
    <property type="match status" value="1"/>
</dbReference>
<dbReference type="AlphaFoldDB" id="A0A7C4UAY3"/>
<dbReference type="Pfam" id="PF13439">
    <property type="entry name" value="Glyco_transf_4"/>
    <property type="match status" value="1"/>
</dbReference>
<comment type="caution">
    <text evidence="3">The sequence shown here is derived from an EMBL/GenBank/DDBJ whole genome shotgun (WGS) entry which is preliminary data.</text>
</comment>
<proteinExistence type="predicted"/>